<name>A0A1F5EMB1_9BACT</name>
<evidence type="ECO:0000313" key="2">
    <source>
        <dbReference type="Proteomes" id="UP000185891"/>
    </source>
</evidence>
<dbReference type="AlphaFoldDB" id="A0A1F5EMB1"/>
<dbReference type="EMBL" id="MFAA01000037">
    <property type="protein sequence ID" value="OGD68374.1"/>
    <property type="molecule type" value="Genomic_DNA"/>
</dbReference>
<proteinExistence type="predicted"/>
<accession>A0A1F5EMB1</accession>
<sequence>MGKLLVFGITKKYMVLGEKIRKKTTFEGCNEPYKKWFWCPKKMWFMREECPFYNRNECNNYKRMCGII</sequence>
<gene>
    <name evidence="1" type="ORF">A3E89_01695</name>
</gene>
<protein>
    <submittedName>
        <fullName evidence="1">Uncharacterized protein</fullName>
    </submittedName>
</protein>
<reference evidence="1 2" key="1">
    <citation type="journal article" date="2016" name="Nat. Commun.">
        <title>Thousands of microbial genomes shed light on interconnected biogeochemical processes in an aquifer system.</title>
        <authorList>
            <person name="Anantharaman K."/>
            <person name="Brown C.T."/>
            <person name="Hug L.A."/>
            <person name="Sharon I."/>
            <person name="Castelle C.J."/>
            <person name="Probst A.J."/>
            <person name="Thomas B.C."/>
            <person name="Singh A."/>
            <person name="Wilkins M.J."/>
            <person name="Karaoz U."/>
            <person name="Brodie E.L."/>
            <person name="Williams K.H."/>
            <person name="Hubbard S.S."/>
            <person name="Banfield J.F."/>
        </authorList>
    </citation>
    <scope>NUCLEOTIDE SEQUENCE [LARGE SCALE GENOMIC DNA]</scope>
</reference>
<dbReference type="Proteomes" id="UP000185891">
    <property type="component" value="Unassembled WGS sequence"/>
</dbReference>
<comment type="caution">
    <text evidence="1">The sequence shown here is derived from an EMBL/GenBank/DDBJ whole genome shotgun (WGS) entry which is preliminary data.</text>
</comment>
<evidence type="ECO:0000313" key="1">
    <source>
        <dbReference type="EMBL" id="OGD68374.1"/>
    </source>
</evidence>
<organism evidence="1 2">
    <name type="scientific">Candidatus Campbellbacteria bacterium RIFCSPHIGHO2_12_FULL_35_10</name>
    <dbReference type="NCBI Taxonomy" id="1797578"/>
    <lineage>
        <taxon>Bacteria</taxon>
        <taxon>Candidatus Campbelliibacteriota</taxon>
    </lineage>
</organism>